<dbReference type="Proteomes" id="UP001652625">
    <property type="component" value="Chromosome 11"/>
</dbReference>
<dbReference type="PROSITE" id="PS00237">
    <property type="entry name" value="G_PROTEIN_RECEP_F1_1"/>
    <property type="match status" value="1"/>
</dbReference>
<feature type="transmembrane region" description="Helical" evidence="9">
    <location>
        <begin position="293"/>
        <end position="310"/>
    </location>
</feature>
<dbReference type="RefSeq" id="XP_065666261.1">
    <property type="nucleotide sequence ID" value="XM_065810189.1"/>
</dbReference>
<evidence type="ECO:0000313" key="15">
    <source>
        <dbReference type="RefSeq" id="XP_065666264.1"/>
    </source>
</evidence>
<evidence type="ECO:0000256" key="6">
    <source>
        <dbReference type="ARBA" id="ARBA00023170"/>
    </source>
</evidence>
<dbReference type="PANTHER" id="PTHR45695:SF9">
    <property type="entry name" value="LEUCOKININ RECEPTOR"/>
    <property type="match status" value="1"/>
</dbReference>
<dbReference type="InterPro" id="IPR017452">
    <property type="entry name" value="GPCR_Rhodpsn_7TM"/>
</dbReference>
<dbReference type="InterPro" id="IPR000276">
    <property type="entry name" value="GPCR_Rhodpsn"/>
</dbReference>
<evidence type="ECO:0000256" key="2">
    <source>
        <dbReference type="ARBA" id="ARBA00022692"/>
    </source>
</evidence>
<evidence type="ECO:0000256" key="5">
    <source>
        <dbReference type="ARBA" id="ARBA00023136"/>
    </source>
</evidence>
<dbReference type="RefSeq" id="XP_065666263.1">
    <property type="nucleotide sequence ID" value="XM_065810191.1"/>
</dbReference>
<dbReference type="GeneID" id="105844912"/>
<feature type="transmembrane region" description="Helical" evidence="9">
    <location>
        <begin position="247"/>
        <end position="273"/>
    </location>
</feature>
<dbReference type="RefSeq" id="XP_065666262.1">
    <property type="nucleotide sequence ID" value="XM_065810190.1"/>
</dbReference>
<feature type="transmembrane region" description="Helical" evidence="9">
    <location>
        <begin position="193"/>
        <end position="215"/>
    </location>
</feature>
<keyword evidence="4 8" id="KW-0297">G-protein coupled receptor</keyword>
<dbReference type="CDD" id="cd00637">
    <property type="entry name" value="7tm_classA_rhodopsin-like"/>
    <property type="match status" value="1"/>
</dbReference>
<evidence type="ECO:0000313" key="13">
    <source>
        <dbReference type="RefSeq" id="XP_065666262.1"/>
    </source>
</evidence>
<accession>A0ABM4CWE4</accession>
<evidence type="ECO:0000256" key="7">
    <source>
        <dbReference type="ARBA" id="ARBA00023224"/>
    </source>
</evidence>
<evidence type="ECO:0000313" key="11">
    <source>
        <dbReference type="Proteomes" id="UP001652625"/>
    </source>
</evidence>
<feature type="transmembrane region" description="Helical" evidence="9">
    <location>
        <begin position="107"/>
        <end position="128"/>
    </location>
</feature>
<gene>
    <name evidence="12 13 14 15" type="primary">LOC105844912</name>
</gene>
<dbReference type="RefSeq" id="XP_065666264.1">
    <property type="nucleotide sequence ID" value="XM_065810192.1"/>
</dbReference>
<comment type="subcellular location">
    <subcellularLocation>
        <location evidence="1">Membrane</location>
        <topology evidence="1">Multi-pass membrane protein</topology>
    </subcellularLocation>
</comment>
<proteinExistence type="inferred from homology"/>
<evidence type="ECO:0000259" key="10">
    <source>
        <dbReference type="PROSITE" id="PS50262"/>
    </source>
</evidence>
<evidence type="ECO:0000313" key="12">
    <source>
        <dbReference type="RefSeq" id="XP_065666261.1"/>
    </source>
</evidence>
<reference evidence="12 13" key="1">
    <citation type="submission" date="2025-05" db="UniProtKB">
        <authorList>
            <consortium name="RefSeq"/>
        </authorList>
    </citation>
    <scope>IDENTIFICATION</scope>
</reference>
<evidence type="ECO:0000313" key="14">
    <source>
        <dbReference type="RefSeq" id="XP_065666263.1"/>
    </source>
</evidence>
<dbReference type="PANTHER" id="PTHR45695">
    <property type="entry name" value="LEUCOKININ RECEPTOR-RELATED"/>
    <property type="match status" value="1"/>
</dbReference>
<feature type="transmembrane region" description="Helical" evidence="9">
    <location>
        <begin position="30"/>
        <end position="56"/>
    </location>
</feature>
<evidence type="ECO:0000256" key="9">
    <source>
        <dbReference type="SAM" id="Phobius"/>
    </source>
</evidence>
<dbReference type="Gene3D" id="1.20.1070.10">
    <property type="entry name" value="Rhodopsin 7-helix transmembrane proteins"/>
    <property type="match status" value="1"/>
</dbReference>
<evidence type="ECO:0000256" key="3">
    <source>
        <dbReference type="ARBA" id="ARBA00022989"/>
    </source>
</evidence>
<evidence type="ECO:0000256" key="8">
    <source>
        <dbReference type="RuleBase" id="RU000688"/>
    </source>
</evidence>
<dbReference type="Pfam" id="PF00001">
    <property type="entry name" value="7tm_1"/>
    <property type="match status" value="1"/>
</dbReference>
<dbReference type="SUPFAM" id="SSF81321">
    <property type="entry name" value="Family A G protein-coupled receptor-like"/>
    <property type="match status" value="1"/>
</dbReference>
<keyword evidence="2 8" id="KW-0812">Transmembrane</keyword>
<dbReference type="PRINTS" id="PR00237">
    <property type="entry name" value="GPCRRHODOPSN"/>
</dbReference>
<comment type="similarity">
    <text evidence="8">Belongs to the G-protein coupled receptor 1 family.</text>
</comment>
<protein>
    <submittedName>
        <fullName evidence="12 13">Probable G-protein coupled receptor 34</fullName>
    </submittedName>
</protein>
<keyword evidence="7 8" id="KW-0807">Transducer</keyword>
<sequence>MKTFENISNYKVSQVNAFIKHRDSFHSANIFVLFGLALVFFVGVIGNIIVLYVFAWKKRQSRSKFETLLVPLALIDLLTSFITPIIFTYGTLTNYRRWDFGQFGCKVLSSFFPVSITLSQSILVFISYERYKVVISPFYRSFKKILIRFWVLLTILISLILVSPYTDSLEIVIDTGYDIYTCMPNSNKHYQLYFYSVGNTFRDFLATVAMVYFGYKTNQYIQRNIKTITDRRHKFKRIICAIKARKMLVVVVCCFSFCVFPLDLFQAITYTLYITKTIQNVKSYNLLLQANTYLTVLQVANSALNIIIYSQMHNDFRRARCCRVHRKNRQYIGIRLRSKTSESMINNEIDFVKVINVLKT</sequence>
<keyword evidence="11" id="KW-1185">Reference proteome</keyword>
<dbReference type="PROSITE" id="PS50262">
    <property type="entry name" value="G_PROTEIN_RECEP_F1_2"/>
    <property type="match status" value="1"/>
</dbReference>
<keyword evidence="5 9" id="KW-0472">Membrane</keyword>
<keyword evidence="6 8" id="KW-0675">Receptor</keyword>
<evidence type="ECO:0000256" key="1">
    <source>
        <dbReference type="ARBA" id="ARBA00004141"/>
    </source>
</evidence>
<evidence type="ECO:0000256" key="4">
    <source>
        <dbReference type="ARBA" id="ARBA00023040"/>
    </source>
</evidence>
<feature type="transmembrane region" description="Helical" evidence="9">
    <location>
        <begin position="149"/>
        <end position="166"/>
    </location>
</feature>
<name>A0ABM4CWE4_HYDVU</name>
<keyword evidence="3 9" id="KW-1133">Transmembrane helix</keyword>
<organism evidence="11 14">
    <name type="scientific">Hydra vulgaris</name>
    <name type="common">Hydra</name>
    <name type="synonym">Hydra attenuata</name>
    <dbReference type="NCBI Taxonomy" id="6087"/>
    <lineage>
        <taxon>Eukaryota</taxon>
        <taxon>Metazoa</taxon>
        <taxon>Cnidaria</taxon>
        <taxon>Hydrozoa</taxon>
        <taxon>Hydroidolina</taxon>
        <taxon>Anthoathecata</taxon>
        <taxon>Aplanulata</taxon>
        <taxon>Hydridae</taxon>
        <taxon>Hydra</taxon>
    </lineage>
</organism>
<feature type="domain" description="G-protein coupled receptors family 1 profile" evidence="10">
    <location>
        <begin position="46"/>
        <end position="309"/>
    </location>
</feature>
<feature type="transmembrane region" description="Helical" evidence="9">
    <location>
        <begin position="68"/>
        <end position="87"/>
    </location>
</feature>